<dbReference type="SUPFAM" id="SSF53448">
    <property type="entry name" value="Nucleotide-diphospho-sugar transferases"/>
    <property type="match status" value="1"/>
</dbReference>
<keyword evidence="2" id="KW-0808">Transferase</keyword>
<name>A0A7Z2ZKW0_9BACL</name>
<dbReference type="RefSeq" id="WP_169279717.1">
    <property type="nucleotide sequence ID" value="NZ_CP051680.1"/>
</dbReference>
<accession>A0A7Z2ZKW0</accession>
<dbReference type="KEGG" id="cheb:HH215_09690"/>
<dbReference type="InterPro" id="IPR029044">
    <property type="entry name" value="Nucleotide-diphossugar_trans"/>
</dbReference>
<proteinExistence type="predicted"/>
<organism evidence="2 3">
    <name type="scientific">Cohnella herbarum</name>
    <dbReference type="NCBI Taxonomy" id="2728023"/>
    <lineage>
        <taxon>Bacteria</taxon>
        <taxon>Bacillati</taxon>
        <taxon>Bacillota</taxon>
        <taxon>Bacilli</taxon>
        <taxon>Bacillales</taxon>
        <taxon>Paenibacillaceae</taxon>
        <taxon>Cohnella</taxon>
    </lineage>
</organism>
<evidence type="ECO:0000259" key="1">
    <source>
        <dbReference type="Pfam" id="PF12804"/>
    </source>
</evidence>
<dbReference type="AlphaFoldDB" id="A0A7Z2ZKW0"/>
<dbReference type="Proteomes" id="UP000502248">
    <property type="component" value="Chromosome"/>
</dbReference>
<dbReference type="EMBL" id="CP051680">
    <property type="protein sequence ID" value="QJD83423.1"/>
    <property type="molecule type" value="Genomic_DNA"/>
</dbReference>
<dbReference type="GO" id="GO:0016779">
    <property type="term" value="F:nucleotidyltransferase activity"/>
    <property type="evidence" value="ECO:0007669"/>
    <property type="project" value="UniProtKB-ARBA"/>
</dbReference>
<dbReference type="Pfam" id="PF12804">
    <property type="entry name" value="NTP_transf_3"/>
    <property type="match status" value="1"/>
</dbReference>
<gene>
    <name evidence="2" type="ORF">HH215_09690</name>
</gene>
<dbReference type="PANTHER" id="PTHR43777">
    <property type="entry name" value="MOLYBDENUM COFACTOR CYTIDYLYLTRANSFERASE"/>
    <property type="match status" value="1"/>
</dbReference>
<protein>
    <submittedName>
        <fullName evidence="2">Nucleotidyltransferase family protein</fullName>
    </submittedName>
</protein>
<evidence type="ECO:0000313" key="2">
    <source>
        <dbReference type="EMBL" id="QJD83423.1"/>
    </source>
</evidence>
<feature type="domain" description="MobA-like NTP transferase" evidence="1">
    <location>
        <begin position="7"/>
        <end position="174"/>
    </location>
</feature>
<sequence>MRLRMAGIYLAAGQSSRMTVPKLSLELAPGKRLGAIALMEMMACTYLDSVAVVVRDNDELRWMPGPEELNERTSKLKVVTCSQAPLGMSYSIREGLQAVLPSDPQAIIVVLADQPFITAKLLDRLANAYAENRTLDYVACACGPISMPPALFAPSTFDALDRLHGDAGARKLFVSSDYQGERVEVDSDYTFADVDSPSDLERARRYWAEWIRASGSSGNIRASVVSDS</sequence>
<evidence type="ECO:0000313" key="3">
    <source>
        <dbReference type="Proteomes" id="UP000502248"/>
    </source>
</evidence>
<keyword evidence="3" id="KW-1185">Reference proteome</keyword>
<reference evidence="2 3" key="1">
    <citation type="submission" date="2020-04" db="EMBL/GenBank/DDBJ databases">
        <title>Genome sequencing of novel species.</title>
        <authorList>
            <person name="Heo J."/>
            <person name="Kim S.-J."/>
            <person name="Kim J.-S."/>
            <person name="Hong S.-B."/>
            <person name="Kwon S.-W."/>
        </authorList>
    </citation>
    <scope>NUCLEOTIDE SEQUENCE [LARGE SCALE GENOMIC DNA]</scope>
    <source>
        <strain evidence="2 3">MFER-1</strain>
    </source>
</reference>
<dbReference type="Gene3D" id="3.90.550.10">
    <property type="entry name" value="Spore Coat Polysaccharide Biosynthesis Protein SpsA, Chain A"/>
    <property type="match status" value="1"/>
</dbReference>
<dbReference type="CDD" id="cd04182">
    <property type="entry name" value="GT_2_like_f"/>
    <property type="match status" value="1"/>
</dbReference>
<dbReference type="PANTHER" id="PTHR43777:SF1">
    <property type="entry name" value="MOLYBDENUM COFACTOR CYTIDYLYLTRANSFERASE"/>
    <property type="match status" value="1"/>
</dbReference>
<dbReference type="InterPro" id="IPR025877">
    <property type="entry name" value="MobA-like_NTP_Trfase"/>
</dbReference>